<dbReference type="Proteomes" id="UP000829069">
    <property type="component" value="Chromosome"/>
</dbReference>
<protein>
    <submittedName>
        <fullName evidence="1">DUF6177 family protein</fullName>
    </submittedName>
</protein>
<evidence type="ECO:0000313" key="2">
    <source>
        <dbReference type="Proteomes" id="UP000829069"/>
    </source>
</evidence>
<dbReference type="InterPro" id="IPR046175">
    <property type="entry name" value="DUF6177"/>
</dbReference>
<sequence length="332" mass="35948">MTMHASAFDFHTDRTAVVFQDKPLAFLSPALTRAYVAARESERQFVVMTPSASKLTLPLYQLLQREGCIWMASAADGTFYNGFTGQQYRWNGDVFAAEEQLAPAYLQTPTGSDGVVQARGEILHPASESTRIGEFAAALFRELTGAEPTGWGIHEPVSEPWDTADLTRYCYETAPMTSNIIVVGRPRPGTEVPSIGVLMVTRSSTGVHESVELFCESVDPLTEDQLASFGSAMHRAHARTALAGHTMLLDRLAFPARFTGVSVPACSFFGPEALQLFGPQQALGAAGERARLVGVPPLQSLAVTYHRDPSGGRQHPLDEFTELVGKLAGGKF</sequence>
<keyword evidence="2" id="KW-1185">Reference proteome</keyword>
<dbReference type="RefSeq" id="WP_241914620.1">
    <property type="nucleotide sequence ID" value="NZ_CP093326.1"/>
</dbReference>
<name>A0ABY3W8I9_9MICC</name>
<reference evidence="1 2" key="1">
    <citation type="submission" date="2022-03" db="EMBL/GenBank/DDBJ databases">
        <title>Isotopic signatures of nitrous oxide derived from detoxification processes.</title>
        <authorList>
            <person name="Behrendt U."/>
            <person name="Buchen C."/>
            <person name="Well R."/>
            <person name="Ulrich A."/>
            <person name="Rohe L."/>
            <person name="Kolb S."/>
            <person name="Schloter M."/>
            <person name="Horn M.A."/>
            <person name="Augustin J."/>
        </authorList>
    </citation>
    <scope>NUCLEOTIDE SEQUENCE [LARGE SCALE GENOMIC DNA]</scope>
    <source>
        <strain evidence="1 2">S4-C24</strain>
    </source>
</reference>
<dbReference type="Pfam" id="PF19674">
    <property type="entry name" value="DUF6177"/>
    <property type="match status" value="1"/>
</dbReference>
<organism evidence="1 2">
    <name type="scientific">Arthrobacter sulfonylureivorans</name>
    <dbReference type="NCBI Taxonomy" id="2486855"/>
    <lineage>
        <taxon>Bacteria</taxon>
        <taxon>Bacillati</taxon>
        <taxon>Actinomycetota</taxon>
        <taxon>Actinomycetes</taxon>
        <taxon>Micrococcales</taxon>
        <taxon>Micrococcaceae</taxon>
        <taxon>Arthrobacter</taxon>
    </lineage>
</organism>
<gene>
    <name evidence="1" type="ORF">MNQ99_04690</name>
</gene>
<evidence type="ECO:0000313" key="1">
    <source>
        <dbReference type="EMBL" id="UNK46659.1"/>
    </source>
</evidence>
<accession>A0ABY3W8I9</accession>
<dbReference type="EMBL" id="CP093326">
    <property type="protein sequence ID" value="UNK46659.1"/>
    <property type="molecule type" value="Genomic_DNA"/>
</dbReference>
<proteinExistence type="predicted"/>